<accession>J4H5C7</accession>
<dbReference type="OrthoDB" id="2801388at2759"/>
<reference evidence="2 3" key="1">
    <citation type="journal article" date="2012" name="Appl. Environ. Microbiol.">
        <title>Short-read sequencing for genomic analysis of the brown rot fungus Fibroporia radiculosa.</title>
        <authorList>
            <person name="Tang J.D."/>
            <person name="Perkins A.D."/>
            <person name="Sonstegard T.S."/>
            <person name="Schroeder S.G."/>
            <person name="Burgess S.C."/>
            <person name="Diehl S.V."/>
        </authorList>
    </citation>
    <scope>NUCLEOTIDE SEQUENCE [LARGE SCALE GENOMIC DNA]</scope>
    <source>
        <strain evidence="2 3">TFFH 294</strain>
    </source>
</reference>
<dbReference type="Proteomes" id="UP000006352">
    <property type="component" value="Unassembled WGS sequence"/>
</dbReference>
<protein>
    <submittedName>
        <fullName evidence="2">Uncharacterized protein</fullName>
    </submittedName>
</protein>
<dbReference type="InParanoid" id="J4H5C7"/>
<gene>
    <name evidence="2" type="ORF">FIBRA_08780</name>
</gene>
<feature type="region of interest" description="Disordered" evidence="1">
    <location>
        <begin position="70"/>
        <end position="91"/>
    </location>
</feature>
<dbReference type="HOGENOM" id="CLU_490924_0_0_1"/>
<dbReference type="AlphaFoldDB" id="J4H5C7"/>
<evidence type="ECO:0000313" key="3">
    <source>
        <dbReference type="Proteomes" id="UP000006352"/>
    </source>
</evidence>
<dbReference type="GeneID" id="24101409"/>
<feature type="compositionally biased region" description="Low complexity" evidence="1">
    <location>
        <begin position="70"/>
        <end position="79"/>
    </location>
</feature>
<dbReference type="EMBL" id="HE797368">
    <property type="protein sequence ID" value="CCM06509.1"/>
    <property type="molecule type" value="Genomic_DNA"/>
</dbReference>
<organism evidence="2 3">
    <name type="scientific">Fibroporia radiculosa</name>
    <dbReference type="NCBI Taxonomy" id="599839"/>
    <lineage>
        <taxon>Eukaryota</taxon>
        <taxon>Fungi</taxon>
        <taxon>Dikarya</taxon>
        <taxon>Basidiomycota</taxon>
        <taxon>Agaricomycotina</taxon>
        <taxon>Agaricomycetes</taxon>
        <taxon>Polyporales</taxon>
        <taxon>Fibroporiaceae</taxon>
        <taxon>Fibroporia</taxon>
    </lineage>
</organism>
<evidence type="ECO:0000256" key="1">
    <source>
        <dbReference type="SAM" id="MobiDB-lite"/>
    </source>
</evidence>
<dbReference type="STRING" id="599839.J4H5C7"/>
<sequence>MATYSLNTTDRIAALEKELFQLRKRNKVFDGIKLPTLKKPIQGVPKILVREPNETASRVALAAPVTCAVAPSSSSQSTSPSPPPLQPVASTKHPFTAARDATYALPNLQNFDAALKANPDKEKEPSYRTLTPAYRPKMIKKVFERSMKSPFVTLSPEELLSISPDLRSKYHDLEVPDESVSKIDVHSLTCHRDPLSPNATILPDPYESYLKCLLNGVLGANLTVVKESNAIRYIEALIDNQQCIKCIIDPSSQIIAMSQEICHMLGLAYDPMIKLNMQSANRTMDQSLGLIHNLPMQSIVKNFSNKDQTITLVCPNLGKTMTVPTKPQGKPRFMGKVAVVIEYDDTGDPHITSYATIPSIQNEQTIPALYLSACDDVFPYLQSLYTKDASNTSSTSADAATWASSFLAAADFPIPKPRPVVPHSISVFSQAPSATSKLSLSPSVSPHNISLISSPNLVNAPIKSQNSYDTISFDLDLPKLMPVDADSDDEDKEPIYESFAGTKYKPVALKTWLVLGAVDEQFRIWRNIKGNPLETIPKLSKHPLLQLRGGFSFFS</sequence>
<proteinExistence type="predicted"/>
<evidence type="ECO:0000313" key="2">
    <source>
        <dbReference type="EMBL" id="CCM06509.1"/>
    </source>
</evidence>
<dbReference type="RefSeq" id="XP_012185792.1">
    <property type="nucleotide sequence ID" value="XM_012330402.1"/>
</dbReference>
<keyword evidence="3" id="KW-1185">Reference proteome</keyword>
<name>J4H5C7_9APHY</name>